<proteinExistence type="inferred from homology"/>
<feature type="compositionally biased region" description="Pro residues" evidence="3">
    <location>
        <begin position="471"/>
        <end position="503"/>
    </location>
</feature>
<dbReference type="InterPro" id="IPR042201">
    <property type="entry name" value="FH2_Formin_sf"/>
</dbReference>
<dbReference type="SMART" id="SM00498">
    <property type="entry name" value="FH2"/>
    <property type="match status" value="1"/>
</dbReference>
<evidence type="ECO:0000259" key="5">
    <source>
        <dbReference type="PROSITE" id="PS51444"/>
    </source>
</evidence>
<dbReference type="GO" id="GO:0045010">
    <property type="term" value="P:actin nucleation"/>
    <property type="evidence" value="ECO:0007669"/>
    <property type="project" value="InterPro"/>
</dbReference>
<dbReference type="SUPFAM" id="SSF101447">
    <property type="entry name" value="Formin homology 2 domain (FH2 domain)"/>
    <property type="match status" value="1"/>
</dbReference>
<feature type="compositionally biased region" description="Low complexity" evidence="3">
    <location>
        <begin position="213"/>
        <end position="224"/>
    </location>
</feature>
<comment type="similarity">
    <text evidence="1">Belongs to the formin-like family. Class-I subfamily.</text>
</comment>
<feature type="domain" description="FH2" evidence="5">
    <location>
        <begin position="521"/>
        <end position="952"/>
    </location>
</feature>
<protein>
    <recommendedName>
        <fullName evidence="2">Formin-like protein</fullName>
    </recommendedName>
</protein>
<evidence type="ECO:0000313" key="6">
    <source>
        <dbReference type="EMBL" id="DAD20650.1"/>
    </source>
</evidence>
<keyword evidence="4" id="KW-0472">Membrane</keyword>
<reference evidence="6 7" key="1">
    <citation type="journal article" date="2020" name="Mol. Biol. Evol.">
        <title>Distinct Expression and Methylation Patterns for Genes with Different Fates following a Single Whole-Genome Duplication in Flowering Plants.</title>
        <authorList>
            <person name="Shi T."/>
            <person name="Rahmani R.S."/>
            <person name="Gugger P.F."/>
            <person name="Wang M."/>
            <person name="Li H."/>
            <person name="Zhang Y."/>
            <person name="Li Z."/>
            <person name="Wang Q."/>
            <person name="Van de Peer Y."/>
            <person name="Marchal K."/>
            <person name="Chen J."/>
        </authorList>
    </citation>
    <scope>NUCLEOTIDE SEQUENCE [LARGE SCALE GENOMIC DNA]</scope>
    <source>
        <tissue evidence="6">Leaf</tissue>
    </source>
</reference>
<feature type="compositionally biased region" description="Polar residues" evidence="3">
    <location>
        <begin position="372"/>
        <end position="381"/>
    </location>
</feature>
<dbReference type="Proteomes" id="UP000607653">
    <property type="component" value="Unassembled WGS sequence"/>
</dbReference>
<feature type="region of interest" description="Disordered" evidence="3">
    <location>
        <begin position="332"/>
        <end position="516"/>
    </location>
</feature>
<dbReference type="PANTHER" id="PTHR23213">
    <property type="entry name" value="FORMIN-RELATED"/>
    <property type="match status" value="1"/>
</dbReference>
<evidence type="ECO:0000256" key="4">
    <source>
        <dbReference type="SAM" id="Phobius"/>
    </source>
</evidence>
<evidence type="ECO:0000256" key="1">
    <source>
        <dbReference type="ARBA" id="ARBA00025793"/>
    </source>
</evidence>
<dbReference type="EMBL" id="DUZY01000001">
    <property type="protein sequence ID" value="DAD20650.1"/>
    <property type="molecule type" value="Genomic_DNA"/>
</dbReference>
<dbReference type="PANTHER" id="PTHR23213:SF269">
    <property type="entry name" value="FORMIN-LIKE PROTEIN 5"/>
    <property type="match status" value="1"/>
</dbReference>
<accession>A0A822XJU3</accession>
<dbReference type="Pfam" id="PF02181">
    <property type="entry name" value="FH2"/>
    <property type="match status" value="1"/>
</dbReference>
<sequence length="986" mass="107886">MDARSASSVITFVILFFALATGSSEGTRRAGKFYWANGIAVASSPEIEIDEDMAEELWIKCRLDLVQMKESDKNIDLNFPEQIAIGSNGINSEVQSLENGNLQKAISALPSQTIEILLDCLRKKDHFYISGEEGGSKNWYTKYMEFLFGWPEYSRRFLGGVLLQNVVSPAQAPAVEPPTYGPRPSSAPAPATSYIHPPVEAPKLPFFPRDFSDSSPQPSTSHSSVDPIVAPGTPSRKHNNRKPVVIAVVVTAVGTLVFASMLFFFYLKCYRSRTNTGSGDGQKDDRPLLSLGLSDYSVDYQLSGSSQRYSTHGSSINKDKYGTQLFNTNINQNGRASSLNSNLSVKPDVHNSSPSEAPLSGRITGAAKTPVEPSTSSSNIHATVPSLPLKLPPGRARPAPHLPPIPSELQPSPPPIVPSNPPPPPSGPPRPPPSIPSGLRPPPPVPSGPPPPPPIPSGPRPQPPVRSGLRPPSPISSGPPPPPPPIPSARPRPPLPPGPPPPKNVFFPTPGNAVNEGTSLKAHAEAPKAKLKPFFWDKVLANPDHSMVWHQISSGSFQFNEEMIETLFGYAAADKNKNERKKESLSQDPSSQYVQLIDSKKSQNLSILLRALNVTTEEVCDALQEGNELPIELLEALLKMAPTAEEELKLRLFNGELSQLGPAERFLKVLVDIPFSFKRFDCLLFMGSLQEEASVIKESLATLEVACKELRNSRLFLKLLEAVLKTGNRMNDGTFRGGAQAFKLDTLLKLSDVKGTDGKTTLLHFVVQEIIRSEGVRAARMARESKSISSVKSDDFIEDSPKETEEHYRSIGLQVVSGLGGELENVRKAAALDADNLIGTLSKLGRTLIRTKEFLNSEMKSSEDSGFHRTLKSFVEHAEIDITWLLEEEKRIMALVKNTADYFHGKAGKDEGLRLFVIVRDFLIMLDKVCKEVRESTMKPAKMPGNREVSNAQSSPDSRQPPPDLRQRLFPAITDRRIDNSSSDEE</sequence>
<feature type="region of interest" description="Disordered" evidence="3">
    <location>
        <begin position="210"/>
        <end position="237"/>
    </location>
</feature>
<keyword evidence="4" id="KW-1133">Transmembrane helix</keyword>
<feature type="transmembrane region" description="Helical" evidence="4">
    <location>
        <begin position="244"/>
        <end position="267"/>
    </location>
</feature>
<comment type="caution">
    <text evidence="6">The sequence shown here is derived from an EMBL/GenBank/DDBJ whole genome shotgun (WGS) entry which is preliminary data.</text>
</comment>
<dbReference type="InterPro" id="IPR027643">
    <property type="entry name" value="Formin-like_plant"/>
</dbReference>
<evidence type="ECO:0000313" key="7">
    <source>
        <dbReference type="Proteomes" id="UP000607653"/>
    </source>
</evidence>
<feature type="compositionally biased region" description="Pro residues" evidence="3">
    <location>
        <begin position="175"/>
        <end position="187"/>
    </location>
</feature>
<name>A0A822XJU3_NELNU</name>
<dbReference type="GO" id="GO:0051015">
    <property type="term" value="F:actin filament binding"/>
    <property type="evidence" value="ECO:0007669"/>
    <property type="project" value="InterPro"/>
</dbReference>
<evidence type="ECO:0000256" key="3">
    <source>
        <dbReference type="SAM" id="MobiDB-lite"/>
    </source>
</evidence>
<feature type="region of interest" description="Disordered" evidence="3">
    <location>
        <begin position="173"/>
        <end position="194"/>
    </location>
</feature>
<dbReference type="PROSITE" id="PS51444">
    <property type="entry name" value="FH2"/>
    <property type="match status" value="1"/>
</dbReference>
<evidence type="ECO:0000256" key="2">
    <source>
        <dbReference type="RuleBase" id="RU361260"/>
    </source>
</evidence>
<feature type="transmembrane region" description="Helical" evidence="4">
    <location>
        <begin position="6"/>
        <end position="23"/>
    </location>
</feature>
<gene>
    <name evidence="6" type="ORF">HUJ06_022113</name>
</gene>
<dbReference type="AlphaFoldDB" id="A0A822XJU3"/>
<keyword evidence="4" id="KW-0812">Transmembrane</keyword>
<dbReference type="Gene3D" id="1.20.58.2220">
    <property type="entry name" value="Formin, FH2 domain"/>
    <property type="match status" value="1"/>
</dbReference>
<organism evidence="6 7">
    <name type="scientific">Nelumbo nucifera</name>
    <name type="common">Sacred lotus</name>
    <dbReference type="NCBI Taxonomy" id="4432"/>
    <lineage>
        <taxon>Eukaryota</taxon>
        <taxon>Viridiplantae</taxon>
        <taxon>Streptophyta</taxon>
        <taxon>Embryophyta</taxon>
        <taxon>Tracheophyta</taxon>
        <taxon>Spermatophyta</taxon>
        <taxon>Magnoliopsida</taxon>
        <taxon>Proteales</taxon>
        <taxon>Nelumbonaceae</taxon>
        <taxon>Nelumbo</taxon>
    </lineage>
</organism>
<feature type="region of interest" description="Disordered" evidence="3">
    <location>
        <begin position="936"/>
        <end position="986"/>
    </location>
</feature>
<dbReference type="InterPro" id="IPR015425">
    <property type="entry name" value="FH2_Formin"/>
</dbReference>
<keyword evidence="7" id="KW-1185">Reference proteome</keyword>
<feature type="compositionally biased region" description="Pro residues" evidence="3">
    <location>
        <begin position="400"/>
        <end position="464"/>
    </location>
</feature>
<feature type="compositionally biased region" description="Polar residues" evidence="3">
    <location>
        <begin position="332"/>
        <end position="355"/>
    </location>
</feature>